<reference evidence="2" key="1">
    <citation type="submission" date="2023-07" db="EMBL/GenBank/DDBJ databases">
        <title>A chromosome-level genome assembly of Lolium multiflorum.</title>
        <authorList>
            <person name="Chen Y."/>
            <person name="Copetti D."/>
            <person name="Kolliker R."/>
            <person name="Studer B."/>
        </authorList>
    </citation>
    <scope>NUCLEOTIDE SEQUENCE</scope>
    <source>
        <strain evidence="2">02402/16</strain>
        <tissue evidence="2">Leaf</tissue>
    </source>
</reference>
<dbReference type="AlphaFoldDB" id="A0AAD8TAK9"/>
<evidence type="ECO:0000256" key="1">
    <source>
        <dbReference type="SAM" id="MobiDB-lite"/>
    </source>
</evidence>
<organism evidence="2 3">
    <name type="scientific">Lolium multiflorum</name>
    <name type="common">Italian ryegrass</name>
    <name type="synonym">Lolium perenne subsp. multiflorum</name>
    <dbReference type="NCBI Taxonomy" id="4521"/>
    <lineage>
        <taxon>Eukaryota</taxon>
        <taxon>Viridiplantae</taxon>
        <taxon>Streptophyta</taxon>
        <taxon>Embryophyta</taxon>
        <taxon>Tracheophyta</taxon>
        <taxon>Spermatophyta</taxon>
        <taxon>Magnoliopsida</taxon>
        <taxon>Liliopsida</taxon>
        <taxon>Poales</taxon>
        <taxon>Poaceae</taxon>
        <taxon>BOP clade</taxon>
        <taxon>Pooideae</taxon>
        <taxon>Poodae</taxon>
        <taxon>Poeae</taxon>
        <taxon>Poeae Chloroplast Group 2 (Poeae type)</taxon>
        <taxon>Loliodinae</taxon>
        <taxon>Loliinae</taxon>
        <taxon>Lolium</taxon>
    </lineage>
</organism>
<protein>
    <submittedName>
        <fullName evidence="2">Uncharacterized protein</fullName>
    </submittedName>
</protein>
<evidence type="ECO:0000313" key="3">
    <source>
        <dbReference type="Proteomes" id="UP001231189"/>
    </source>
</evidence>
<feature type="region of interest" description="Disordered" evidence="1">
    <location>
        <begin position="1"/>
        <end position="20"/>
    </location>
</feature>
<gene>
    <name evidence="2" type="ORF">QYE76_039162</name>
</gene>
<proteinExistence type="predicted"/>
<keyword evidence="3" id="KW-1185">Reference proteome</keyword>
<sequence length="129" mass="14251">MLKCAPVTTPMASSEHLCSSDGDVLSPEEATQYRSIVGGLQYLTVTRPDLSFVVNKVCQFLHEPRTPHWSAVKRILRYELIEAIHTFLARYRSGGTPCSLQAVCRSICGTTSRDQARCRLGSLPALRVA</sequence>
<accession>A0AAD8TAK9</accession>
<dbReference type="Proteomes" id="UP001231189">
    <property type="component" value="Unassembled WGS sequence"/>
</dbReference>
<name>A0AAD8TAK9_LOLMU</name>
<comment type="caution">
    <text evidence="2">The sequence shown here is derived from an EMBL/GenBank/DDBJ whole genome shotgun (WGS) entry which is preliminary data.</text>
</comment>
<dbReference type="PANTHER" id="PTHR11439:SF455">
    <property type="entry name" value="RLK (RECEPTOR-LIKE PROTEIN KINASE) 8, PUTATIVE-RELATED"/>
    <property type="match status" value="1"/>
</dbReference>
<evidence type="ECO:0000313" key="2">
    <source>
        <dbReference type="EMBL" id="KAK1678314.1"/>
    </source>
</evidence>
<dbReference type="PANTHER" id="PTHR11439">
    <property type="entry name" value="GAG-POL-RELATED RETROTRANSPOSON"/>
    <property type="match status" value="1"/>
</dbReference>
<dbReference type="EMBL" id="JAUUTY010000002">
    <property type="protein sequence ID" value="KAK1678314.1"/>
    <property type="molecule type" value="Genomic_DNA"/>
</dbReference>